<comment type="similarity">
    <text evidence="1 7">Belongs to the class-I aminoacyl-tRNA synthetase family. Glutamate--tRNA ligase type 1 subfamily.</text>
</comment>
<dbReference type="GO" id="GO:0006424">
    <property type="term" value="P:glutamyl-tRNA aminoacylation"/>
    <property type="evidence" value="ECO:0007669"/>
    <property type="project" value="UniProtKB-UniRule"/>
</dbReference>
<dbReference type="NCBIfam" id="TIGR00464">
    <property type="entry name" value="gltX_bact"/>
    <property type="match status" value="1"/>
</dbReference>
<dbReference type="PROSITE" id="PS00178">
    <property type="entry name" value="AA_TRNA_LIGASE_I"/>
    <property type="match status" value="1"/>
</dbReference>
<evidence type="ECO:0000256" key="6">
    <source>
        <dbReference type="ARBA" id="ARBA00023146"/>
    </source>
</evidence>
<keyword evidence="4 7" id="KW-0067">ATP-binding</keyword>
<dbReference type="GO" id="GO:0005737">
    <property type="term" value="C:cytoplasm"/>
    <property type="evidence" value="ECO:0007669"/>
    <property type="project" value="UniProtKB-SubCell"/>
</dbReference>
<dbReference type="InterPro" id="IPR049940">
    <property type="entry name" value="GluQ/Sye"/>
</dbReference>
<keyword evidence="6 7" id="KW-0030">Aminoacyl-tRNA synthetase</keyword>
<dbReference type="InterPro" id="IPR008925">
    <property type="entry name" value="aa_tRNA-synth_I_cd-bd_sf"/>
</dbReference>
<keyword evidence="7" id="KW-0963">Cytoplasm</keyword>
<dbReference type="FunFam" id="3.40.50.620:FF:000045">
    <property type="entry name" value="Glutamate--tRNA ligase, mitochondrial"/>
    <property type="match status" value="1"/>
</dbReference>
<comment type="subcellular location">
    <subcellularLocation>
        <location evidence="7">Cytoplasm</location>
    </subcellularLocation>
</comment>
<comment type="function">
    <text evidence="7">Catalyzes the attachment of glutamate to tRNA(Glu) in a two-step reaction: glutamate is first activated by ATP to form Glu-AMP and then transferred to the acceptor end of tRNA(Glu).</text>
</comment>
<dbReference type="CDD" id="cd00808">
    <property type="entry name" value="GluRS_core"/>
    <property type="match status" value="1"/>
</dbReference>
<evidence type="ECO:0000256" key="3">
    <source>
        <dbReference type="ARBA" id="ARBA00022741"/>
    </source>
</evidence>
<evidence type="ECO:0000256" key="2">
    <source>
        <dbReference type="ARBA" id="ARBA00022598"/>
    </source>
</evidence>
<reference evidence="10" key="1">
    <citation type="submission" date="2020-07" db="EMBL/GenBank/DDBJ databases">
        <title>Huge and variable diversity of episymbiotic CPR bacteria and DPANN archaea in groundwater ecosystems.</title>
        <authorList>
            <person name="He C.Y."/>
            <person name="Keren R."/>
            <person name="Whittaker M."/>
            <person name="Farag I.F."/>
            <person name="Doudna J."/>
            <person name="Cate J.H.D."/>
            <person name="Banfield J.F."/>
        </authorList>
    </citation>
    <scope>NUCLEOTIDE SEQUENCE</scope>
    <source>
        <strain evidence="10">NC_groundwater_1813_Pr3_B-0.1um_71_17</strain>
    </source>
</reference>
<dbReference type="PRINTS" id="PR00987">
    <property type="entry name" value="TRNASYNTHGLU"/>
</dbReference>
<dbReference type="Pfam" id="PF00749">
    <property type="entry name" value="tRNA-synt_1c"/>
    <property type="match status" value="1"/>
</dbReference>
<keyword evidence="2 7" id="KW-0436">Ligase</keyword>
<protein>
    <recommendedName>
        <fullName evidence="7">Glutamate--tRNA ligase</fullName>
        <ecNumber evidence="7">6.1.1.17</ecNumber>
    </recommendedName>
    <alternativeName>
        <fullName evidence="7">Glutamyl-tRNA synthetase</fullName>
        <shortName evidence="7">GluRS</shortName>
    </alternativeName>
</protein>
<dbReference type="SUPFAM" id="SSF52374">
    <property type="entry name" value="Nucleotidylyl transferase"/>
    <property type="match status" value="1"/>
</dbReference>
<dbReference type="Pfam" id="PF19269">
    <property type="entry name" value="Anticodon_2"/>
    <property type="match status" value="1"/>
</dbReference>
<dbReference type="AlphaFoldDB" id="A0A933W947"/>
<feature type="domain" description="Aminoacyl-tRNA synthetase class I anticodon-binding" evidence="9">
    <location>
        <begin position="368"/>
        <end position="492"/>
    </location>
</feature>
<organism evidence="10 11">
    <name type="scientific">Eiseniibacteriota bacterium</name>
    <dbReference type="NCBI Taxonomy" id="2212470"/>
    <lineage>
        <taxon>Bacteria</taxon>
        <taxon>Candidatus Eiseniibacteriota</taxon>
    </lineage>
</organism>
<dbReference type="GO" id="GO:0000049">
    <property type="term" value="F:tRNA binding"/>
    <property type="evidence" value="ECO:0007669"/>
    <property type="project" value="InterPro"/>
</dbReference>
<comment type="subunit">
    <text evidence="7">Monomer.</text>
</comment>
<dbReference type="Proteomes" id="UP000696931">
    <property type="component" value="Unassembled WGS sequence"/>
</dbReference>
<gene>
    <name evidence="7" type="primary">gltX</name>
    <name evidence="10" type="ORF">HZA61_12075</name>
</gene>
<accession>A0A933W947</accession>
<keyword evidence="3 7" id="KW-0547">Nucleotide-binding</keyword>
<evidence type="ECO:0000256" key="1">
    <source>
        <dbReference type="ARBA" id="ARBA00007894"/>
    </source>
</evidence>
<feature type="domain" description="Glutamyl/glutaminyl-tRNA synthetase class Ib catalytic" evidence="8">
    <location>
        <begin position="7"/>
        <end position="324"/>
    </location>
</feature>
<dbReference type="SUPFAM" id="SSF48163">
    <property type="entry name" value="An anticodon-binding domain of class I aminoacyl-tRNA synthetases"/>
    <property type="match status" value="1"/>
</dbReference>
<comment type="caution">
    <text evidence="10">The sequence shown here is derived from an EMBL/GenBank/DDBJ whole genome shotgun (WGS) entry which is preliminary data.</text>
</comment>
<evidence type="ECO:0000313" key="11">
    <source>
        <dbReference type="Proteomes" id="UP000696931"/>
    </source>
</evidence>
<dbReference type="InterPro" id="IPR033910">
    <property type="entry name" value="GluRS_core"/>
</dbReference>
<dbReference type="PANTHER" id="PTHR43311:SF2">
    <property type="entry name" value="GLUTAMATE--TRNA LIGASE, MITOCHONDRIAL-RELATED"/>
    <property type="match status" value="1"/>
</dbReference>
<sequence length="497" mass="53900">MHTTSDVRVRFAPSPTGWLHVGGARTAYFNWLFARRHGGAFVLRIEDTDAARSTGESERGVLDDLRWLGLQWDEGPDAGGPYGPYRQSERLDLYRARADELIARGLAFRCFCTDESLEERRQAALAAGRPPHYDGRCRTLGPDESARRAAAGEPCSIRFKVADRSWALRDHVRGEVTFPAGMVGDFVILRSSGLPTYNFACVVDDAGMRISHVLRAEEHLANTPRQLMLYDAFGATPPEYAHVALILNRDRTKMSKRSGEAAVAVGDWRRAGFVPEAMLSYLALLGFHPGDDREILSREELLEAFTLDRLGRSGSVFDAAKLQWVNAHYLHHASGEQLAAWLATGPGPVPKGETDWSARVTALTAALDETGRRKLIEAVRGNVATLADIAGEVSVLTGAEVVTEPDAAEALATNGAGALLNALAGALDGLAEWSGEGFKSALQATGKAQGRKGRDLFMPVRAALTGRTHGPELPLLADLLGKTRCIERLQDAARRAG</sequence>
<comment type="caution">
    <text evidence="7">Lacks conserved residue(s) required for the propagation of feature annotation.</text>
</comment>
<evidence type="ECO:0000313" key="10">
    <source>
        <dbReference type="EMBL" id="MBI5170217.1"/>
    </source>
</evidence>
<dbReference type="InterPro" id="IPR020751">
    <property type="entry name" value="aa-tRNA-synth_I_codon-bd_sub2"/>
</dbReference>
<evidence type="ECO:0000256" key="7">
    <source>
        <dbReference type="HAMAP-Rule" id="MF_00022"/>
    </source>
</evidence>
<feature type="short sequence motif" description="'HIGH' region" evidence="7">
    <location>
        <begin position="13"/>
        <end position="23"/>
    </location>
</feature>
<dbReference type="HAMAP" id="MF_00022">
    <property type="entry name" value="Glu_tRNA_synth_type1"/>
    <property type="match status" value="1"/>
</dbReference>
<dbReference type="Gene3D" id="1.10.10.350">
    <property type="match status" value="1"/>
</dbReference>
<dbReference type="InterPro" id="IPR000924">
    <property type="entry name" value="Glu/Gln-tRNA-synth"/>
</dbReference>
<feature type="binding site" evidence="7">
    <location>
        <position position="256"/>
    </location>
    <ligand>
        <name>ATP</name>
        <dbReference type="ChEBI" id="CHEBI:30616"/>
    </ligand>
</feature>
<dbReference type="InterPro" id="IPR045462">
    <property type="entry name" value="aa-tRNA-synth_I_cd-bd"/>
</dbReference>
<dbReference type="InterPro" id="IPR001412">
    <property type="entry name" value="aa-tRNA-synth_I_CS"/>
</dbReference>
<dbReference type="InterPro" id="IPR014729">
    <property type="entry name" value="Rossmann-like_a/b/a_fold"/>
</dbReference>
<evidence type="ECO:0000256" key="5">
    <source>
        <dbReference type="ARBA" id="ARBA00022917"/>
    </source>
</evidence>
<feature type="short sequence motif" description="'KMSKS' region" evidence="7">
    <location>
        <begin position="253"/>
        <end position="257"/>
    </location>
</feature>
<proteinExistence type="inferred from homology"/>
<comment type="catalytic activity">
    <reaction evidence="7">
        <text>tRNA(Glu) + L-glutamate + ATP = L-glutamyl-tRNA(Glu) + AMP + diphosphate</text>
        <dbReference type="Rhea" id="RHEA:23540"/>
        <dbReference type="Rhea" id="RHEA-COMP:9663"/>
        <dbReference type="Rhea" id="RHEA-COMP:9680"/>
        <dbReference type="ChEBI" id="CHEBI:29985"/>
        <dbReference type="ChEBI" id="CHEBI:30616"/>
        <dbReference type="ChEBI" id="CHEBI:33019"/>
        <dbReference type="ChEBI" id="CHEBI:78442"/>
        <dbReference type="ChEBI" id="CHEBI:78520"/>
        <dbReference type="ChEBI" id="CHEBI:456215"/>
        <dbReference type="EC" id="6.1.1.17"/>
    </reaction>
</comment>
<dbReference type="EMBL" id="JACRIW010000084">
    <property type="protein sequence ID" value="MBI5170217.1"/>
    <property type="molecule type" value="Genomic_DNA"/>
</dbReference>
<dbReference type="GO" id="GO:0008270">
    <property type="term" value="F:zinc ion binding"/>
    <property type="evidence" value="ECO:0007669"/>
    <property type="project" value="InterPro"/>
</dbReference>
<keyword evidence="5 7" id="KW-0648">Protein biosynthesis</keyword>
<dbReference type="EC" id="6.1.1.17" evidence="7"/>
<dbReference type="InterPro" id="IPR020058">
    <property type="entry name" value="Glu/Gln-tRNA-synth_Ib_cat-dom"/>
</dbReference>
<dbReference type="InterPro" id="IPR004527">
    <property type="entry name" value="Glu-tRNA-ligase_bac/mito"/>
</dbReference>
<name>A0A933W947_UNCEI</name>
<evidence type="ECO:0000259" key="9">
    <source>
        <dbReference type="Pfam" id="PF19269"/>
    </source>
</evidence>
<dbReference type="GO" id="GO:0005524">
    <property type="term" value="F:ATP binding"/>
    <property type="evidence" value="ECO:0007669"/>
    <property type="project" value="UniProtKB-UniRule"/>
</dbReference>
<dbReference type="PANTHER" id="PTHR43311">
    <property type="entry name" value="GLUTAMATE--TRNA LIGASE"/>
    <property type="match status" value="1"/>
</dbReference>
<dbReference type="Gene3D" id="3.40.50.620">
    <property type="entry name" value="HUPs"/>
    <property type="match status" value="1"/>
</dbReference>
<evidence type="ECO:0000259" key="8">
    <source>
        <dbReference type="Pfam" id="PF00749"/>
    </source>
</evidence>
<dbReference type="GO" id="GO:0004818">
    <property type="term" value="F:glutamate-tRNA ligase activity"/>
    <property type="evidence" value="ECO:0007669"/>
    <property type="project" value="UniProtKB-UniRule"/>
</dbReference>
<evidence type="ECO:0000256" key="4">
    <source>
        <dbReference type="ARBA" id="ARBA00022840"/>
    </source>
</evidence>